<keyword evidence="2" id="KW-1133">Transmembrane helix</keyword>
<feature type="coiled-coil region" evidence="1">
    <location>
        <begin position="75"/>
        <end position="109"/>
    </location>
</feature>
<keyword evidence="2" id="KW-0812">Transmembrane</keyword>
<dbReference type="Proteomes" id="UP000886865">
    <property type="component" value="Unassembled WGS sequence"/>
</dbReference>
<dbReference type="AlphaFoldDB" id="A0A9D1FJR4"/>
<protein>
    <submittedName>
        <fullName evidence="3">Uncharacterized protein</fullName>
    </submittedName>
</protein>
<feature type="transmembrane region" description="Helical" evidence="2">
    <location>
        <begin position="144"/>
        <end position="164"/>
    </location>
</feature>
<evidence type="ECO:0000313" key="3">
    <source>
        <dbReference type="EMBL" id="HIS74470.1"/>
    </source>
</evidence>
<evidence type="ECO:0000256" key="2">
    <source>
        <dbReference type="SAM" id="Phobius"/>
    </source>
</evidence>
<name>A0A9D1FJR4_9BACT</name>
<proteinExistence type="predicted"/>
<gene>
    <name evidence="3" type="ORF">IAA86_05585</name>
</gene>
<accession>A0A9D1FJR4</accession>
<evidence type="ECO:0000313" key="4">
    <source>
        <dbReference type="Proteomes" id="UP000886865"/>
    </source>
</evidence>
<reference evidence="3" key="1">
    <citation type="submission" date="2020-10" db="EMBL/GenBank/DDBJ databases">
        <authorList>
            <person name="Gilroy R."/>
        </authorList>
    </citation>
    <scope>NUCLEOTIDE SEQUENCE</scope>
    <source>
        <strain evidence="3">CHK152-2871</strain>
    </source>
</reference>
<evidence type="ECO:0000256" key="1">
    <source>
        <dbReference type="SAM" id="Coils"/>
    </source>
</evidence>
<reference evidence="3" key="2">
    <citation type="journal article" date="2021" name="PeerJ">
        <title>Extensive microbial diversity within the chicken gut microbiome revealed by metagenomics and culture.</title>
        <authorList>
            <person name="Gilroy R."/>
            <person name="Ravi A."/>
            <person name="Getino M."/>
            <person name="Pursley I."/>
            <person name="Horton D.L."/>
            <person name="Alikhan N.F."/>
            <person name="Baker D."/>
            <person name="Gharbi K."/>
            <person name="Hall N."/>
            <person name="Watson M."/>
            <person name="Adriaenssens E.M."/>
            <person name="Foster-Nyarko E."/>
            <person name="Jarju S."/>
            <person name="Secka A."/>
            <person name="Antonio M."/>
            <person name="Oren A."/>
            <person name="Chaudhuri R.R."/>
            <person name="La Ragione R."/>
            <person name="Hildebrand F."/>
            <person name="Pallen M.J."/>
        </authorList>
    </citation>
    <scope>NUCLEOTIDE SEQUENCE</scope>
    <source>
        <strain evidence="3">CHK152-2871</strain>
    </source>
</reference>
<keyword evidence="2" id="KW-0472">Membrane</keyword>
<comment type="caution">
    <text evidence="3">The sequence shown here is derived from an EMBL/GenBank/DDBJ whole genome shotgun (WGS) entry which is preliminary data.</text>
</comment>
<keyword evidence="1" id="KW-0175">Coiled coil</keyword>
<dbReference type="EMBL" id="DVJQ01000048">
    <property type="protein sequence ID" value="HIS74470.1"/>
    <property type="molecule type" value="Genomic_DNA"/>
</dbReference>
<organism evidence="3 4">
    <name type="scientific">Candidatus Galligastranaerophilus intestinavium</name>
    <dbReference type="NCBI Taxonomy" id="2840836"/>
    <lineage>
        <taxon>Bacteria</taxon>
        <taxon>Candidatus Galligastranaerophilus</taxon>
    </lineage>
</organism>
<sequence>MSVNGVNSTTHKKGFFGTVADSVVTQGKNMLVGGAIGLATGKVVSLAAPVSRAKIADEVFDHYVKNNKDNIADSIKQFENLAKNENLTKEQLETAANTLNNAVELVRGKAKNVVEEYFKKARKDRSADDVVALAKKAAKKTQSVHIMGTLAGVGILAMMFSELFDNILPKKNKNKTANAQTQTSNSALQTHQG</sequence>